<name>A0A223KSV7_9BACI</name>
<dbReference type="GO" id="GO:0003677">
    <property type="term" value="F:DNA binding"/>
    <property type="evidence" value="ECO:0007669"/>
    <property type="project" value="InterPro"/>
</dbReference>
<dbReference type="InterPro" id="IPR002104">
    <property type="entry name" value="Integrase_catalytic"/>
</dbReference>
<evidence type="ECO:0000313" key="4">
    <source>
        <dbReference type="Proteomes" id="UP000215224"/>
    </source>
</evidence>
<dbReference type="InterPro" id="IPR013762">
    <property type="entry name" value="Integrase-like_cat_sf"/>
</dbReference>
<evidence type="ECO:0000256" key="1">
    <source>
        <dbReference type="ARBA" id="ARBA00023172"/>
    </source>
</evidence>
<accession>A0A223KSV7</accession>
<dbReference type="GO" id="GO:0015074">
    <property type="term" value="P:DNA integration"/>
    <property type="evidence" value="ECO:0007669"/>
    <property type="project" value="InterPro"/>
</dbReference>
<keyword evidence="4" id="KW-1185">Reference proteome</keyword>
<dbReference type="PANTHER" id="PTHR30349:SF82">
    <property type="entry name" value="INTEGRASE_RECOMBINASE YOEC-RELATED"/>
    <property type="match status" value="1"/>
</dbReference>
<organism evidence="3 4">
    <name type="scientific">Sutcliffiella cohnii</name>
    <dbReference type="NCBI Taxonomy" id="33932"/>
    <lineage>
        <taxon>Bacteria</taxon>
        <taxon>Bacillati</taxon>
        <taxon>Bacillota</taxon>
        <taxon>Bacilli</taxon>
        <taxon>Bacillales</taxon>
        <taxon>Bacillaceae</taxon>
        <taxon>Sutcliffiella</taxon>
    </lineage>
</organism>
<dbReference type="AlphaFoldDB" id="A0A223KSV7"/>
<proteinExistence type="predicted"/>
<reference evidence="3 4" key="1">
    <citation type="submission" date="2016-12" db="EMBL/GenBank/DDBJ databases">
        <title>The whole genome sequencing and assembly of Bacillus cohnii DSM 6307T strain.</title>
        <authorList>
            <person name="Lee Y.-J."/>
            <person name="Yi H."/>
            <person name="Bahn Y.-S."/>
            <person name="Kim J.F."/>
            <person name="Lee D.-W."/>
        </authorList>
    </citation>
    <scope>NUCLEOTIDE SEQUENCE [LARGE SCALE GENOMIC DNA]</scope>
    <source>
        <strain evidence="3 4">DSM 6307</strain>
    </source>
</reference>
<dbReference type="InterPro" id="IPR050090">
    <property type="entry name" value="Tyrosine_recombinase_XerCD"/>
</dbReference>
<dbReference type="PROSITE" id="PS51898">
    <property type="entry name" value="TYR_RECOMBINASE"/>
    <property type="match status" value="1"/>
</dbReference>
<dbReference type="Pfam" id="PF00589">
    <property type="entry name" value="Phage_integrase"/>
    <property type="match status" value="1"/>
</dbReference>
<evidence type="ECO:0000313" key="3">
    <source>
        <dbReference type="EMBL" id="AST92581.1"/>
    </source>
</evidence>
<dbReference type="InterPro" id="IPR011010">
    <property type="entry name" value="DNA_brk_join_enz"/>
</dbReference>
<dbReference type="EMBL" id="CP018866">
    <property type="protein sequence ID" value="AST92581.1"/>
    <property type="molecule type" value="Genomic_DNA"/>
</dbReference>
<dbReference type="RefSeq" id="WP_066421091.1">
    <property type="nucleotide sequence ID" value="NZ_CP018866.1"/>
</dbReference>
<dbReference type="Gene3D" id="1.10.443.10">
    <property type="entry name" value="Intergrase catalytic core"/>
    <property type="match status" value="1"/>
</dbReference>
<evidence type="ECO:0000259" key="2">
    <source>
        <dbReference type="PROSITE" id="PS51898"/>
    </source>
</evidence>
<keyword evidence="1" id="KW-0233">DNA recombination</keyword>
<dbReference type="SUPFAM" id="SSF56349">
    <property type="entry name" value="DNA breaking-rejoining enzymes"/>
    <property type="match status" value="1"/>
</dbReference>
<dbReference type="KEGG" id="bcoh:BC6307_15415"/>
<dbReference type="Proteomes" id="UP000215224">
    <property type="component" value="Chromosome"/>
</dbReference>
<dbReference type="PANTHER" id="PTHR30349">
    <property type="entry name" value="PHAGE INTEGRASE-RELATED"/>
    <property type="match status" value="1"/>
</dbReference>
<sequence length="188" mass="22071">MEYVVPIKRVDQINRIKEILKKQSKRDHLLFVFGINTGLNISDLLLLKISDIWEGEQTKDFLQLYDEKHKEVKKYYLNSKIEDAVKLYLNTKNEVFLDEYIFKSKKNNLPITRQQAYRIINHAAREAGITEKIGTHTLRKTFGYHAYKKGIAISILMSIYNHQTPAETFRYLGICKSDNYPVKVDVNL</sequence>
<gene>
    <name evidence="3" type="ORF">BC6307_15415</name>
</gene>
<dbReference type="STRING" id="1314751.GCA_001591425_04652"/>
<feature type="domain" description="Tyr recombinase" evidence="2">
    <location>
        <begin position="3"/>
        <end position="184"/>
    </location>
</feature>
<dbReference type="GO" id="GO:0006310">
    <property type="term" value="P:DNA recombination"/>
    <property type="evidence" value="ECO:0007669"/>
    <property type="project" value="UniProtKB-KW"/>
</dbReference>
<protein>
    <submittedName>
        <fullName evidence="3">Site-specific integrase</fullName>
    </submittedName>
</protein>